<keyword evidence="5" id="KW-1185">Reference proteome</keyword>
<feature type="domain" description="Nudix hydrolase" evidence="3">
    <location>
        <begin position="14"/>
        <end position="150"/>
    </location>
</feature>
<protein>
    <submittedName>
        <fullName evidence="4">NUDIX hydrolase</fullName>
    </submittedName>
</protein>
<sequence length="161" mass="18630">MDQDCGFRKGNKRFRYRAAAIIVEEDCLLFAGNEVEDYYYSVGGGVHLGESSEEAVKREVFEETGINYEVDYLAIIHENFFVGSSNLEGVDCHEICFYYMMKPKGNKNLKSNSYTMEGLKESMHWIPIDELDNYKAYPSFIKEYLKSDHCGLEHIITDERS</sequence>
<comment type="cofactor">
    <cofactor evidence="1">
        <name>Mg(2+)</name>
        <dbReference type="ChEBI" id="CHEBI:18420"/>
    </cofactor>
</comment>
<dbReference type="InterPro" id="IPR015797">
    <property type="entry name" value="NUDIX_hydrolase-like_dom_sf"/>
</dbReference>
<proteinExistence type="predicted"/>
<evidence type="ECO:0000313" key="4">
    <source>
        <dbReference type="EMBL" id="MFO3667257.1"/>
    </source>
</evidence>
<dbReference type="CDD" id="cd04688">
    <property type="entry name" value="NUDIX_Hydrolase"/>
    <property type="match status" value="1"/>
</dbReference>
<dbReference type="PROSITE" id="PS00893">
    <property type="entry name" value="NUDIX_BOX"/>
    <property type="match status" value="1"/>
</dbReference>
<dbReference type="PROSITE" id="PS51462">
    <property type="entry name" value="NUDIX"/>
    <property type="match status" value="1"/>
</dbReference>
<dbReference type="InterPro" id="IPR020084">
    <property type="entry name" value="NUDIX_hydrolase_CS"/>
</dbReference>
<accession>A0ABW9MD45</accession>
<dbReference type="SUPFAM" id="SSF55811">
    <property type="entry name" value="Nudix"/>
    <property type="match status" value="1"/>
</dbReference>
<reference evidence="4 5" key="1">
    <citation type="journal article" date="2025" name="Anaerobe">
        <title>Description of Anaerococcus kampingiae sp. nov., Anaerococcus groningensis sp. nov., Anaerococcus martiniensis sp. nov., and Anaerococcus cruorum sp. nov., isolated from human clinical specimens.</title>
        <authorList>
            <person name="Boiten K.E."/>
            <person name="Meijer J."/>
            <person name="van Wezel E.M."/>
            <person name="Veloo A.C.M."/>
        </authorList>
    </citation>
    <scope>NUCLEOTIDE SEQUENCE [LARGE SCALE GENOMIC DNA]</scope>
    <source>
        <strain evidence="4 5">ENR0874</strain>
    </source>
</reference>
<dbReference type="PANTHER" id="PTHR43046:SF14">
    <property type="entry name" value="MUTT_NUDIX FAMILY PROTEIN"/>
    <property type="match status" value="1"/>
</dbReference>
<dbReference type="Pfam" id="PF00293">
    <property type="entry name" value="NUDIX"/>
    <property type="match status" value="1"/>
</dbReference>
<evidence type="ECO:0000259" key="3">
    <source>
        <dbReference type="PROSITE" id="PS51462"/>
    </source>
</evidence>
<evidence type="ECO:0000313" key="5">
    <source>
        <dbReference type="Proteomes" id="UP001637994"/>
    </source>
</evidence>
<name>A0ABW9MD45_9FIRM</name>
<evidence type="ECO:0000256" key="2">
    <source>
        <dbReference type="ARBA" id="ARBA00022801"/>
    </source>
</evidence>
<dbReference type="Gene3D" id="3.90.79.10">
    <property type="entry name" value="Nucleoside Triphosphate Pyrophosphohydrolase"/>
    <property type="match status" value="1"/>
</dbReference>
<evidence type="ECO:0000256" key="1">
    <source>
        <dbReference type="ARBA" id="ARBA00001946"/>
    </source>
</evidence>
<dbReference type="PANTHER" id="PTHR43046">
    <property type="entry name" value="GDP-MANNOSE MANNOSYL HYDROLASE"/>
    <property type="match status" value="1"/>
</dbReference>
<dbReference type="RefSeq" id="WP_106459888.1">
    <property type="nucleotide sequence ID" value="NZ_JBGMEF010000019.1"/>
</dbReference>
<comment type="caution">
    <text evidence="4">The sequence shown here is derived from an EMBL/GenBank/DDBJ whole genome shotgun (WGS) entry which is preliminary data.</text>
</comment>
<keyword evidence="2 4" id="KW-0378">Hydrolase</keyword>
<organism evidence="4 5">
    <name type="scientific">Anaerococcus kampingae</name>
    <dbReference type="NCBI Taxonomy" id="3115614"/>
    <lineage>
        <taxon>Bacteria</taxon>
        <taxon>Bacillati</taxon>
        <taxon>Bacillota</taxon>
        <taxon>Tissierellia</taxon>
        <taxon>Tissierellales</taxon>
        <taxon>Peptoniphilaceae</taxon>
        <taxon>Anaerococcus</taxon>
    </lineage>
</organism>
<dbReference type="InterPro" id="IPR000086">
    <property type="entry name" value="NUDIX_hydrolase_dom"/>
</dbReference>
<dbReference type="GO" id="GO:0016787">
    <property type="term" value="F:hydrolase activity"/>
    <property type="evidence" value="ECO:0007669"/>
    <property type="project" value="UniProtKB-KW"/>
</dbReference>
<dbReference type="EMBL" id="JBGMEF010000019">
    <property type="protein sequence ID" value="MFO3667257.1"/>
    <property type="molecule type" value="Genomic_DNA"/>
</dbReference>
<dbReference type="Proteomes" id="UP001637994">
    <property type="component" value="Unassembled WGS sequence"/>
</dbReference>
<gene>
    <name evidence="4" type="ORF">ACCQ42_05675</name>
</gene>